<dbReference type="EMBL" id="JEMY01000019">
    <property type="protein sequence ID" value="EXI89131.1"/>
    <property type="molecule type" value="Genomic_DNA"/>
</dbReference>
<dbReference type="PATRIC" id="fig|1454004.3.peg.1818"/>
<feature type="signal peptide" evidence="1">
    <location>
        <begin position="1"/>
        <end position="23"/>
    </location>
</feature>
<name>A0A011PNU5_ACCRE</name>
<gene>
    <name evidence="2" type="ORF">AW11_01765</name>
</gene>
<dbReference type="AlphaFoldDB" id="A0A011PNU5"/>
<evidence type="ECO:0008006" key="4">
    <source>
        <dbReference type="Google" id="ProtNLM"/>
    </source>
</evidence>
<sequence>MKMSYRVGGLLAAIVCLTNPVFAKDAGTAAASASTKESTKDSAQARALDSAMTPGEGQKRLAAMIGTFNVAIRTWVDPSQPPIESSATSVGAWVLGERYVQMMLAGDLQGQPFNGIGYIGFDNVGKQYQSTWMDSGSTGMTWYKGGFDASGKSATMKGSVPDALTGKPTPVELRVKMNDDGGHVTELWGHGLGKKMFKMMELRYTRSK</sequence>
<keyword evidence="3" id="KW-1185">Reference proteome</keyword>
<proteinExistence type="predicted"/>
<organism evidence="2 3">
    <name type="scientific">Accumulibacter regalis</name>
    <dbReference type="NCBI Taxonomy" id="522306"/>
    <lineage>
        <taxon>Bacteria</taxon>
        <taxon>Pseudomonadati</taxon>
        <taxon>Pseudomonadota</taxon>
        <taxon>Betaproteobacteria</taxon>
        <taxon>Candidatus Accumulibacter</taxon>
    </lineage>
</organism>
<evidence type="ECO:0000313" key="3">
    <source>
        <dbReference type="Proteomes" id="UP000022141"/>
    </source>
</evidence>
<accession>A0A011PNU5</accession>
<evidence type="ECO:0000256" key="1">
    <source>
        <dbReference type="SAM" id="SignalP"/>
    </source>
</evidence>
<reference evidence="2" key="1">
    <citation type="submission" date="2014-02" db="EMBL/GenBank/DDBJ databases">
        <title>Expanding our view of genomic diversity in Candidatus Accumulibacter clades.</title>
        <authorList>
            <person name="Skennerton C.T."/>
            <person name="Barr J.J."/>
            <person name="Slater F.R."/>
            <person name="Bond P.L."/>
            <person name="Tyson G.W."/>
        </authorList>
    </citation>
    <scope>NUCLEOTIDE SEQUENCE [LARGE SCALE GENOMIC DNA]</scope>
</reference>
<dbReference type="Proteomes" id="UP000022141">
    <property type="component" value="Unassembled WGS sequence"/>
</dbReference>
<keyword evidence="1" id="KW-0732">Signal</keyword>
<evidence type="ECO:0000313" key="2">
    <source>
        <dbReference type="EMBL" id="EXI89131.1"/>
    </source>
</evidence>
<protein>
    <recommendedName>
        <fullName evidence="4">DUF1579 domain-containing protein</fullName>
    </recommendedName>
</protein>
<feature type="chain" id="PRO_5001461930" description="DUF1579 domain-containing protein" evidence="1">
    <location>
        <begin position="24"/>
        <end position="208"/>
    </location>
</feature>
<comment type="caution">
    <text evidence="2">The sequence shown here is derived from an EMBL/GenBank/DDBJ whole genome shotgun (WGS) entry which is preliminary data.</text>
</comment>
<dbReference type="eggNOG" id="ENOG50313M6">
    <property type="taxonomic scope" value="Bacteria"/>
</dbReference>
<dbReference type="InterPro" id="IPR011473">
    <property type="entry name" value="DUF1579"/>
</dbReference>
<dbReference type="Pfam" id="PF07617">
    <property type="entry name" value="DUF1579"/>
    <property type="match status" value="1"/>
</dbReference>